<evidence type="ECO:0000256" key="2">
    <source>
        <dbReference type="ARBA" id="ARBA00008072"/>
    </source>
</evidence>
<keyword evidence="6" id="KW-0520">NAD</keyword>
<dbReference type="Gene3D" id="3.90.180.10">
    <property type="entry name" value="Medium-chain alcohol dehydrogenases, catalytic domain"/>
    <property type="match status" value="1"/>
</dbReference>
<evidence type="ECO:0000259" key="8">
    <source>
        <dbReference type="SMART" id="SM00829"/>
    </source>
</evidence>
<evidence type="ECO:0000256" key="5">
    <source>
        <dbReference type="ARBA" id="ARBA00023002"/>
    </source>
</evidence>
<dbReference type="SMART" id="SM00829">
    <property type="entry name" value="PKS_ER"/>
    <property type="match status" value="1"/>
</dbReference>
<evidence type="ECO:0000256" key="1">
    <source>
        <dbReference type="ARBA" id="ARBA00001947"/>
    </source>
</evidence>
<comment type="similarity">
    <text evidence="2 7">Belongs to the zinc-containing alcohol dehydrogenase family.</text>
</comment>
<dbReference type="Pfam" id="PF00107">
    <property type="entry name" value="ADH_zinc_N"/>
    <property type="match status" value="1"/>
</dbReference>
<dbReference type="InterPro" id="IPR036291">
    <property type="entry name" value="NAD(P)-bd_dom_sf"/>
</dbReference>
<gene>
    <name evidence="9" type="ORF">GMOD_00009543</name>
</gene>
<keyword evidence="5" id="KW-0560">Oxidoreductase</keyword>
<dbReference type="CDD" id="cd08948">
    <property type="entry name" value="5beta-POR_like_SDR_a"/>
    <property type="match status" value="1"/>
</dbReference>
<reference evidence="9 10" key="1">
    <citation type="journal article" date="2014" name="PLoS ONE">
        <title>De novo Genome Assembly of the Fungal Plant Pathogen Pyrenophora semeniperda.</title>
        <authorList>
            <person name="Soliai M.M."/>
            <person name="Meyer S.E."/>
            <person name="Udall J.A."/>
            <person name="Elzinga D.E."/>
            <person name="Hermansen R.A."/>
            <person name="Bodily P.M."/>
            <person name="Hart A.A."/>
            <person name="Coleman C.E."/>
        </authorList>
    </citation>
    <scope>NUCLEOTIDE SEQUENCE [LARGE SCALE GENOMIC DNA]</scope>
    <source>
        <strain evidence="9 10">CCB06</strain>
        <tissue evidence="9">Mycelium</tissue>
    </source>
</reference>
<keyword evidence="4 7" id="KW-0862">Zinc</keyword>
<dbReference type="AlphaFoldDB" id="A0A3M7MEW2"/>
<feature type="domain" description="Enoyl reductase (ER)" evidence="8">
    <location>
        <begin position="316"/>
        <end position="635"/>
    </location>
</feature>
<dbReference type="Pfam" id="PF07859">
    <property type="entry name" value="Abhydrolase_3"/>
    <property type="match status" value="1"/>
</dbReference>
<dbReference type="GO" id="GO:0008270">
    <property type="term" value="F:zinc ion binding"/>
    <property type="evidence" value="ECO:0007669"/>
    <property type="project" value="InterPro"/>
</dbReference>
<dbReference type="Gene3D" id="3.40.50.1820">
    <property type="entry name" value="alpha/beta hydrolase"/>
    <property type="match status" value="1"/>
</dbReference>
<dbReference type="InterPro" id="IPR020843">
    <property type="entry name" value="ER"/>
</dbReference>
<evidence type="ECO:0000256" key="4">
    <source>
        <dbReference type="ARBA" id="ARBA00022833"/>
    </source>
</evidence>
<dbReference type="InterPro" id="IPR013154">
    <property type="entry name" value="ADH-like_N"/>
</dbReference>
<evidence type="ECO:0000256" key="7">
    <source>
        <dbReference type="RuleBase" id="RU361277"/>
    </source>
</evidence>
<dbReference type="GO" id="GO:0016787">
    <property type="term" value="F:hydrolase activity"/>
    <property type="evidence" value="ECO:0007669"/>
    <property type="project" value="InterPro"/>
</dbReference>
<keyword evidence="10" id="KW-1185">Reference proteome</keyword>
<dbReference type="FunFam" id="3.40.50.720:FF:000039">
    <property type="entry name" value="Alcohol dehydrogenase AdhP"/>
    <property type="match status" value="1"/>
</dbReference>
<dbReference type="InterPro" id="IPR011032">
    <property type="entry name" value="GroES-like_sf"/>
</dbReference>
<dbReference type="PANTHER" id="PTHR42940:SF8">
    <property type="entry name" value="VACUOLAR PROTEIN SORTING-ASSOCIATED PROTEIN 11"/>
    <property type="match status" value="1"/>
</dbReference>
<dbReference type="InterPro" id="IPR055222">
    <property type="entry name" value="PRISE-like_Rossmann-fold"/>
</dbReference>
<evidence type="ECO:0000256" key="3">
    <source>
        <dbReference type="ARBA" id="ARBA00022723"/>
    </source>
</evidence>
<sequence length="1054" mass="117107">MNMQPPFDHMVEQFTKWIGMCVSKYTFPAPDPTVKTEDTTTTTGTKIRIYTPDGYTGGKPVCMYYHGGGWAMGNIDAEDAFSRAIAKSGGIVVISVEYGLAPGNKPADMMNECYQTLRWALENAKRLNVAQDKFVMSGNSAGGQLAFATALRAIDEDLGDQLVGVFALIPVTVHPDAVPDELRSKYTAMDEHDLHTVNSANAMRSYWQVYGAPPTDHYTSPLLHPRLKDLKKVYMAVCSHDTLRDDGLLMKHKLDEAGCDNKMDMYEGYPHFFFGWPSPKLEEPIKQFFANMAGGWPVGPVSQPGLHVSNTHWNTRKHQKVVINDIPKPKEKPNQFLVKIQSASLCHSDLMMHMRPDYPVTMGHEGVGHIESIGSSAGNKGFQVGDAIGFGYFIDCCFECEGCMVHNMHCESGNQKLQGVVVDGYFAEYAVVDWQNAIKLPKTLDMSRTAPLFCAGITAFHSVDGCELKEGEWLAVIGCGGLGQYAIQHAKAMGYKTIGLDINDAQLDMAKKVGADAVFNSLTNENYIEEVKKLTGGKGCHAAAVYSASSAAYAGAPSILRIGGLLMVIGITPKVLNFVTTLDLVLGKYRIKADSTGIPQRMKKAVEFTGKHRIQPEVDLRKIEDLPQMAGGLMVEPNCRYLFSRMKSKLESRTMSKSALVFGASGVTGWSFINEILSDYPTKNVWKRAHALSNRPLSLSQSQWPEDPRLNMVAGIDLLAHNQESLEKEMQQRIPDIGEVTHMYYFAYKAGMDIEKEQREALDMFSKAVKAVDKLCPNLEFVVLQIGSKYYGCHLKAMLPWYDEAAPPGTTAPQLPAPPLKESNPRIPSPFAESLFYHSQMDFIADYAKDKKWSYIVTIPDLIIGLVPNQNFYSLATTVGIFLSLWKEVYGEGAECPFPGTEQVWKTLSSDSSSDMIARQTIHVTLSPDTPKGAIYNVADSKTPASYVEKWPVLCSYFGLKATGPAAQPIDIRKFIGDNFDTWTRAEERNGLQKGHAQSEKALYLSEHLLMTKFDFDRQFDMSKMYSTGFTEERDTATAWYSVFDRMRKAKIIP</sequence>
<dbReference type="EMBL" id="KE747838">
    <property type="protein sequence ID" value="RMZ73035.1"/>
    <property type="molecule type" value="Genomic_DNA"/>
</dbReference>
<accession>A0A3M7MEW2</accession>
<dbReference type="PROSITE" id="PS00059">
    <property type="entry name" value="ADH_ZINC"/>
    <property type="match status" value="1"/>
</dbReference>
<organism evidence="9 10">
    <name type="scientific">Pyrenophora seminiperda CCB06</name>
    <dbReference type="NCBI Taxonomy" id="1302712"/>
    <lineage>
        <taxon>Eukaryota</taxon>
        <taxon>Fungi</taxon>
        <taxon>Dikarya</taxon>
        <taxon>Ascomycota</taxon>
        <taxon>Pezizomycotina</taxon>
        <taxon>Dothideomycetes</taxon>
        <taxon>Pleosporomycetidae</taxon>
        <taxon>Pleosporales</taxon>
        <taxon>Pleosporineae</taxon>
        <taxon>Pleosporaceae</taxon>
        <taxon>Pyrenophora</taxon>
    </lineage>
</organism>
<dbReference type="InterPro" id="IPR029058">
    <property type="entry name" value="AB_hydrolase_fold"/>
</dbReference>
<dbReference type="PANTHER" id="PTHR42940">
    <property type="entry name" value="ALCOHOL DEHYDROGENASE 1-RELATED"/>
    <property type="match status" value="1"/>
</dbReference>
<dbReference type="InterPro" id="IPR013094">
    <property type="entry name" value="AB_hydrolase_3"/>
</dbReference>
<comment type="cofactor">
    <cofactor evidence="1 7">
        <name>Zn(2+)</name>
        <dbReference type="ChEBI" id="CHEBI:29105"/>
    </cofactor>
</comment>
<dbReference type="Pfam" id="PF22917">
    <property type="entry name" value="PRISE"/>
    <property type="match status" value="1"/>
</dbReference>
<dbReference type="Pfam" id="PF08240">
    <property type="entry name" value="ADH_N"/>
    <property type="match status" value="1"/>
</dbReference>
<dbReference type="SUPFAM" id="SSF53474">
    <property type="entry name" value="alpha/beta-Hydrolases"/>
    <property type="match status" value="1"/>
</dbReference>
<evidence type="ECO:0000256" key="6">
    <source>
        <dbReference type="ARBA" id="ARBA00023027"/>
    </source>
</evidence>
<dbReference type="Gene3D" id="3.40.50.720">
    <property type="entry name" value="NAD(P)-binding Rossmann-like Domain"/>
    <property type="match status" value="2"/>
</dbReference>
<keyword evidence="3 7" id="KW-0479">Metal-binding</keyword>
<evidence type="ECO:0000313" key="9">
    <source>
        <dbReference type="EMBL" id="RMZ73035.1"/>
    </source>
</evidence>
<proteinExistence type="inferred from homology"/>
<evidence type="ECO:0000313" key="10">
    <source>
        <dbReference type="Proteomes" id="UP000265663"/>
    </source>
</evidence>
<name>A0A3M7MEW2_9PLEO</name>
<dbReference type="Proteomes" id="UP000265663">
    <property type="component" value="Unassembled WGS sequence"/>
</dbReference>
<dbReference type="GO" id="GO:0018455">
    <property type="term" value="F:alcohol dehydrogenase [NAD(P)+] activity"/>
    <property type="evidence" value="ECO:0007669"/>
    <property type="project" value="UniProtKB-ARBA"/>
</dbReference>
<dbReference type="SUPFAM" id="SSF51735">
    <property type="entry name" value="NAD(P)-binding Rossmann-fold domains"/>
    <property type="match status" value="2"/>
</dbReference>
<dbReference type="OrthoDB" id="1731983at2759"/>
<dbReference type="SUPFAM" id="SSF50129">
    <property type="entry name" value="GroES-like"/>
    <property type="match status" value="1"/>
</dbReference>
<protein>
    <submittedName>
        <fullName evidence="9">Alcohol dehydrogenase</fullName>
    </submittedName>
</protein>
<dbReference type="InterPro" id="IPR002328">
    <property type="entry name" value="ADH_Zn_CS"/>
</dbReference>
<dbReference type="InterPro" id="IPR013149">
    <property type="entry name" value="ADH-like_C"/>
</dbReference>